<dbReference type="Pfam" id="PF17390">
    <property type="entry name" value="Bac_rhamnosid_C"/>
    <property type="match status" value="1"/>
</dbReference>
<dbReference type="Gene3D" id="2.60.420.10">
    <property type="entry name" value="Maltose phosphorylase, domain 3"/>
    <property type="match status" value="1"/>
</dbReference>
<dbReference type="SUPFAM" id="SSF48208">
    <property type="entry name" value="Six-hairpin glycosidases"/>
    <property type="match status" value="1"/>
</dbReference>
<protein>
    <recommendedName>
        <fullName evidence="1">Alpha-L-rhamnosidase C-terminal domain-containing protein</fullName>
    </recommendedName>
</protein>
<dbReference type="InterPro" id="IPR035398">
    <property type="entry name" value="Bac_rhamnosid_C"/>
</dbReference>
<dbReference type="Gene3D" id="1.50.10.10">
    <property type="match status" value="1"/>
</dbReference>
<reference evidence="2" key="2">
    <citation type="submission" date="2023-01" db="EMBL/GenBank/DDBJ databases">
        <authorList>
            <person name="Petersen C."/>
        </authorList>
    </citation>
    <scope>NUCLEOTIDE SEQUENCE</scope>
    <source>
        <strain evidence="2">IBT 17514</strain>
    </source>
</reference>
<name>A0AAD6HAR2_9EURO</name>
<evidence type="ECO:0000259" key="1">
    <source>
        <dbReference type="Pfam" id="PF17390"/>
    </source>
</evidence>
<gene>
    <name evidence="2" type="ORF">N7493_011470</name>
</gene>
<dbReference type="EMBL" id="JAQJAN010000021">
    <property type="protein sequence ID" value="KAJ5703545.1"/>
    <property type="molecule type" value="Genomic_DNA"/>
</dbReference>
<dbReference type="PANTHER" id="PTHR34987">
    <property type="entry name" value="C, PUTATIVE (AFU_ORTHOLOGUE AFUA_3G02880)-RELATED"/>
    <property type="match status" value="1"/>
</dbReference>
<dbReference type="InterPro" id="IPR008928">
    <property type="entry name" value="6-hairpin_glycosidase_sf"/>
</dbReference>
<evidence type="ECO:0000313" key="2">
    <source>
        <dbReference type="EMBL" id="KAJ5703545.1"/>
    </source>
</evidence>
<dbReference type="AlphaFoldDB" id="A0AAD6HAR2"/>
<accession>A0AAD6HAR2</accession>
<dbReference type="GO" id="GO:0005975">
    <property type="term" value="P:carbohydrate metabolic process"/>
    <property type="evidence" value="ECO:0007669"/>
    <property type="project" value="InterPro"/>
</dbReference>
<dbReference type="InterPro" id="IPR012341">
    <property type="entry name" value="6hp_glycosidase-like_sf"/>
</dbReference>
<dbReference type="PANTHER" id="PTHR34987:SF4">
    <property type="entry name" value="ALPHA-L-RHAMNOSIDASE C-TERMINAL DOMAIN-CONTAINING PROTEIN"/>
    <property type="match status" value="1"/>
</dbReference>
<proteinExistence type="predicted"/>
<feature type="domain" description="Alpha-L-rhamnosidase C-terminal" evidence="1">
    <location>
        <begin position="191"/>
        <end position="247"/>
    </location>
</feature>
<organism evidence="2 3">
    <name type="scientific">Penicillium malachiteum</name>
    <dbReference type="NCBI Taxonomy" id="1324776"/>
    <lineage>
        <taxon>Eukaryota</taxon>
        <taxon>Fungi</taxon>
        <taxon>Dikarya</taxon>
        <taxon>Ascomycota</taxon>
        <taxon>Pezizomycotina</taxon>
        <taxon>Eurotiomycetes</taxon>
        <taxon>Eurotiomycetidae</taxon>
        <taxon>Eurotiales</taxon>
        <taxon>Aspergillaceae</taxon>
        <taxon>Penicillium</taxon>
    </lineage>
</organism>
<reference evidence="2" key="1">
    <citation type="journal article" date="2023" name="IMA Fungus">
        <title>Comparative genomic study of the Penicillium genus elucidates a diverse pangenome and 15 lateral gene transfer events.</title>
        <authorList>
            <person name="Petersen C."/>
            <person name="Sorensen T."/>
            <person name="Nielsen M.R."/>
            <person name="Sondergaard T.E."/>
            <person name="Sorensen J.L."/>
            <person name="Fitzpatrick D.A."/>
            <person name="Frisvad J.C."/>
            <person name="Nielsen K.L."/>
        </authorList>
    </citation>
    <scope>NUCLEOTIDE SEQUENCE</scope>
    <source>
        <strain evidence="2">IBT 17514</strain>
    </source>
</reference>
<evidence type="ECO:0000313" key="3">
    <source>
        <dbReference type="Proteomes" id="UP001215712"/>
    </source>
</evidence>
<comment type="caution">
    <text evidence="2">The sequence shown here is derived from an EMBL/GenBank/DDBJ whole genome shotgun (WGS) entry which is preliminary data.</text>
</comment>
<dbReference type="GO" id="GO:0003824">
    <property type="term" value="F:catalytic activity"/>
    <property type="evidence" value="ECO:0007669"/>
    <property type="project" value="UniProtKB-ARBA"/>
</dbReference>
<keyword evidence="3" id="KW-1185">Reference proteome</keyword>
<dbReference type="Proteomes" id="UP001215712">
    <property type="component" value="Unassembled WGS sequence"/>
</dbReference>
<sequence>MDAGDYDYYNGLQEGVSTKRNALYVAALRACAEIAKSSEHCFDKESRQFIITESRKEGFQQEAHAWLITQNILPSHLLNETSQKFKRLTGTTHNGAPLSFTPDTPGVPRVISPIMSAFHIEAAIHSGRSQEAEDILRKVWAPMTDETSASFTGTTWELLKKDGTPFKDDFCSYAQLFSVGPTYLLSRYVLGVEPVEAGFKKFIVSPRLEIAGLEWAQGRVPTPVGSCIEVRWQCSTSVDGELSVIVPGD</sequence>